<keyword evidence="1" id="KW-0472">Membrane</keyword>
<evidence type="ECO:0000256" key="1">
    <source>
        <dbReference type="SAM" id="Phobius"/>
    </source>
</evidence>
<comment type="caution">
    <text evidence="2">The sequence shown here is derived from an EMBL/GenBank/DDBJ whole genome shotgun (WGS) entry which is preliminary data.</text>
</comment>
<keyword evidence="3" id="KW-1185">Reference proteome</keyword>
<sequence length="61" mass="7046">MKNKFIDIKFILIIFSVYAVVQLTSGLKLNNWFMTELLRLLLCISVGVIVSIILNTLFKKK</sequence>
<evidence type="ECO:0000313" key="2">
    <source>
        <dbReference type="EMBL" id="PIE92712.1"/>
    </source>
</evidence>
<dbReference type="Proteomes" id="UP000228484">
    <property type="component" value="Unassembled WGS sequence"/>
</dbReference>
<name>A0A2G6Q799_9BACI</name>
<dbReference type="AlphaFoldDB" id="A0A2G6Q799"/>
<dbReference type="EMBL" id="NWUW01000027">
    <property type="protein sequence ID" value="PIE92712.1"/>
    <property type="molecule type" value="Genomic_DNA"/>
</dbReference>
<protein>
    <submittedName>
        <fullName evidence="2">Uncharacterized protein</fullName>
    </submittedName>
</protein>
<feature type="transmembrane region" description="Helical" evidence="1">
    <location>
        <begin position="7"/>
        <end position="25"/>
    </location>
</feature>
<organism evidence="2 3">
    <name type="scientific">Bacillus fungorum</name>
    <dbReference type="NCBI Taxonomy" id="2039284"/>
    <lineage>
        <taxon>Bacteria</taxon>
        <taxon>Bacillati</taxon>
        <taxon>Bacillota</taxon>
        <taxon>Bacilli</taxon>
        <taxon>Bacillales</taxon>
        <taxon>Bacillaceae</taxon>
        <taxon>Bacillus</taxon>
    </lineage>
</organism>
<proteinExistence type="predicted"/>
<keyword evidence="1" id="KW-0812">Transmembrane</keyword>
<gene>
    <name evidence="2" type="ORF">CO726_25015</name>
</gene>
<feature type="transmembrane region" description="Helical" evidence="1">
    <location>
        <begin position="37"/>
        <end position="58"/>
    </location>
</feature>
<keyword evidence="1" id="KW-1133">Transmembrane helix</keyword>
<reference evidence="2 3" key="1">
    <citation type="submission" date="2017-09" db="EMBL/GenBank/DDBJ databases">
        <title>Biocontrol bacteria screening and application from spent mushroom substrate.</title>
        <authorList>
            <person name="Sun X."/>
        </authorList>
    </citation>
    <scope>NUCLEOTIDE SEQUENCE [LARGE SCALE GENOMIC DNA]</scope>
    <source>
        <strain evidence="2 3">100374</strain>
    </source>
</reference>
<evidence type="ECO:0000313" key="3">
    <source>
        <dbReference type="Proteomes" id="UP000228484"/>
    </source>
</evidence>
<accession>A0A2G6Q799</accession>